<keyword evidence="20" id="KW-1185">Reference proteome</keyword>
<dbReference type="Gene3D" id="2.60.40.10">
    <property type="entry name" value="Immunoglobulins"/>
    <property type="match status" value="3"/>
</dbReference>
<evidence type="ECO:0000256" key="12">
    <source>
        <dbReference type="ARBA" id="ARBA00023180"/>
    </source>
</evidence>
<evidence type="ECO:0000256" key="5">
    <source>
        <dbReference type="ARBA" id="ARBA00022737"/>
    </source>
</evidence>
<dbReference type="SMART" id="SM00409">
    <property type="entry name" value="IG"/>
    <property type="match status" value="3"/>
</dbReference>
<evidence type="ECO:0000256" key="6">
    <source>
        <dbReference type="ARBA" id="ARBA00022801"/>
    </source>
</evidence>
<dbReference type="AlphaFoldDB" id="A0A9D3LRC1"/>
<dbReference type="PRINTS" id="PR01537">
    <property type="entry name" value="INTRLKN1R1F"/>
</dbReference>
<dbReference type="InterPro" id="IPR013783">
    <property type="entry name" value="Ig-like_fold"/>
</dbReference>
<keyword evidence="5" id="KW-0677">Repeat</keyword>
<dbReference type="PROSITE" id="PS50104">
    <property type="entry name" value="TIR"/>
    <property type="match status" value="1"/>
</dbReference>
<dbReference type="Gene3D" id="3.40.50.10140">
    <property type="entry name" value="Toll/interleukin-1 receptor homology (TIR) domain"/>
    <property type="match status" value="1"/>
</dbReference>
<dbReference type="FunFam" id="2.60.40.10:FF:000284">
    <property type="entry name" value="interleukin-1 receptor accessory protein-like 1"/>
    <property type="match status" value="1"/>
</dbReference>
<evidence type="ECO:0000256" key="13">
    <source>
        <dbReference type="ARBA" id="ARBA00023319"/>
    </source>
</evidence>
<dbReference type="PANTHER" id="PTHR11890">
    <property type="entry name" value="INTERLEUKIN-1 RECEPTOR FAMILY MEMBER"/>
    <property type="match status" value="1"/>
</dbReference>
<sequence>MVYEHTLAVVVVAVLLQEWLCEFRGVCSSSVLYAYKALDGERFVMQCASPHQPYLFNKSGVLERRTEWFRHEGENKKELPGVDDSIVKVGNSLWFSRITERHSGNYSCYTRNVTGTSAVGWGREGVLHFLVDVLQRNKTACHDYGESEVTLILGQGGSIVCPDVKCYTSAPKGAIRWYKNAVPAEKLSPSHVELQDSQLYLITVYEEDNANFTCDLSYVDGLHWTVRRTVRARAIPQDIEDLPHILYPHGNETEEAELGKPHILTCKVQFGFERNSRALITWWVRYHDNGSMEPLEMGSPEKVGPGSFWEQILNRSAHLQQVTHRHLGATFICRARNSRGNATATIRLQRRAEVAGLLLVILWPAVTVVFVTGISVLVRTYWLEIYLLCRTYLPLEETVSVGKEYDAFVSCVSGSSSDEEDSKLTGETLGLHHLPNVLEKQYGYRLCLLQRDLVPGGVYTEDVVWSMQRSRRVICVLSSCYLRSSCLFELETSLEALQHDRGLRLILVWSSPAPPCLAALPLPPTVRRALRVLPALHWSPSHVNPSHSPFWKTLKRAMPISPLPPPSISAPSPALREGLTGESPET</sequence>
<gene>
    <name evidence="19" type="ORF">ANANG_G00279240</name>
</gene>
<keyword evidence="12" id="KW-0325">Glycoprotein</keyword>
<keyword evidence="9 15" id="KW-0472">Membrane</keyword>
<feature type="signal peptide" evidence="16">
    <location>
        <begin position="1"/>
        <end position="28"/>
    </location>
</feature>
<evidence type="ECO:0000256" key="14">
    <source>
        <dbReference type="SAM" id="MobiDB-lite"/>
    </source>
</evidence>
<reference evidence="19" key="1">
    <citation type="submission" date="2021-01" db="EMBL/GenBank/DDBJ databases">
        <title>A chromosome-scale assembly of European eel, Anguilla anguilla.</title>
        <authorList>
            <person name="Henkel C."/>
            <person name="Jong-Raadsen S.A."/>
            <person name="Dufour S."/>
            <person name="Weltzien F.-A."/>
            <person name="Palstra A.P."/>
            <person name="Pelster B."/>
            <person name="Spaink H.P."/>
            <person name="Van Den Thillart G.E."/>
            <person name="Jansen H."/>
            <person name="Zahm M."/>
            <person name="Klopp C."/>
            <person name="Cedric C."/>
            <person name="Louis A."/>
            <person name="Berthelot C."/>
            <person name="Parey E."/>
            <person name="Roest Crollius H."/>
            <person name="Montfort J."/>
            <person name="Robinson-Rechavi M."/>
            <person name="Bucao C."/>
            <person name="Bouchez O."/>
            <person name="Gislard M."/>
            <person name="Lluch J."/>
            <person name="Milhes M."/>
            <person name="Lampietro C."/>
            <person name="Lopez Roques C."/>
            <person name="Donnadieu C."/>
            <person name="Braasch I."/>
            <person name="Desvignes T."/>
            <person name="Postlethwait J."/>
            <person name="Bobe J."/>
            <person name="Guiguen Y."/>
            <person name="Dirks R."/>
        </authorList>
    </citation>
    <scope>NUCLEOTIDE SEQUENCE</scope>
    <source>
        <strain evidence="19">Tag_6206</strain>
        <tissue evidence="19">Liver</tissue>
    </source>
</reference>
<keyword evidence="4 16" id="KW-0732">Signal</keyword>
<comment type="subcellular location">
    <subcellularLocation>
        <location evidence="1">Membrane</location>
        <topology evidence="1">Single-pass type I membrane protein</topology>
    </subcellularLocation>
</comment>
<evidence type="ECO:0000313" key="20">
    <source>
        <dbReference type="Proteomes" id="UP001044222"/>
    </source>
</evidence>
<protein>
    <submittedName>
        <fullName evidence="19">Uncharacterized protein</fullName>
    </submittedName>
</protein>
<evidence type="ECO:0000256" key="16">
    <source>
        <dbReference type="SAM" id="SignalP"/>
    </source>
</evidence>
<evidence type="ECO:0000256" key="2">
    <source>
        <dbReference type="ARBA" id="ARBA00009752"/>
    </source>
</evidence>
<feature type="transmembrane region" description="Helical" evidence="15">
    <location>
        <begin position="354"/>
        <end position="378"/>
    </location>
</feature>
<evidence type="ECO:0000256" key="1">
    <source>
        <dbReference type="ARBA" id="ARBA00004479"/>
    </source>
</evidence>
<evidence type="ECO:0000256" key="10">
    <source>
        <dbReference type="ARBA" id="ARBA00023157"/>
    </source>
</evidence>
<feature type="domain" description="Ig-like" evidence="18">
    <location>
        <begin position="157"/>
        <end position="231"/>
    </location>
</feature>
<comment type="caution">
    <text evidence="19">The sequence shown here is derived from an EMBL/GenBank/DDBJ whole genome shotgun (WGS) entry which is preliminary data.</text>
</comment>
<proteinExistence type="inferred from homology"/>
<feature type="region of interest" description="Disordered" evidence="14">
    <location>
        <begin position="562"/>
        <end position="586"/>
    </location>
</feature>
<evidence type="ECO:0000313" key="19">
    <source>
        <dbReference type="EMBL" id="KAG5833755.1"/>
    </source>
</evidence>
<name>A0A9D3LRC1_ANGAN</name>
<evidence type="ECO:0000256" key="9">
    <source>
        <dbReference type="ARBA" id="ARBA00023136"/>
    </source>
</evidence>
<keyword evidence="6" id="KW-0378">Hydrolase</keyword>
<feature type="domain" description="TIR" evidence="17">
    <location>
        <begin position="403"/>
        <end position="558"/>
    </location>
</feature>
<dbReference type="GO" id="GO:0042008">
    <property type="term" value="F:interleukin-18 receptor activity"/>
    <property type="evidence" value="ECO:0007669"/>
    <property type="project" value="TreeGrafter"/>
</dbReference>
<keyword evidence="3 15" id="KW-0812">Transmembrane</keyword>
<evidence type="ECO:0000256" key="8">
    <source>
        <dbReference type="ARBA" id="ARBA00023027"/>
    </source>
</evidence>
<keyword evidence="11" id="KW-0675">Receptor</keyword>
<evidence type="ECO:0000256" key="15">
    <source>
        <dbReference type="SAM" id="Phobius"/>
    </source>
</evidence>
<keyword evidence="13" id="KW-0393">Immunoglobulin domain</keyword>
<dbReference type="InterPro" id="IPR007110">
    <property type="entry name" value="Ig-like_dom"/>
</dbReference>
<evidence type="ECO:0000256" key="4">
    <source>
        <dbReference type="ARBA" id="ARBA00022729"/>
    </source>
</evidence>
<dbReference type="Proteomes" id="UP001044222">
    <property type="component" value="Chromosome 16"/>
</dbReference>
<dbReference type="SUPFAM" id="SSF52200">
    <property type="entry name" value="Toll/Interleukin receptor TIR domain"/>
    <property type="match status" value="1"/>
</dbReference>
<dbReference type="EMBL" id="JAFIRN010000016">
    <property type="protein sequence ID" value="KAG5833755.1"/>
    <property type="molecule type" value="Genomic_DNA"/>
</dbReference>
<dbReference type="InterPro" id="IPR041416">
    <property type="entry name" value="IL-1RAcP-like_ig"/>
</dbReference>
<dbReference type="PANTHER" id="PTHR11890:SF23">
    <property type="entry name" value="INTERLEUKIN-18 RECEPTOR ACCESSORY PROTEIN"/>
    <property type="match status" value="1"/>
</dbReference>
<evidence type="ECO:0000256" key="11">
    <source>
        <dbReference type="ARBA" id="ARBA00023170"/>
    </source>
</evidence>
<evidence type="ECO:0000256" key="3">
    <source>
        <dbReference type="ARBA" id="ARBA00022692"/>
    </source>
</evidence>
<dbReference type="InterPro" id="IPR036179">
    <property type="entry name" value="Ig-like_dom_sf"/>
</dbReference>
<dbReference type="GO" id="GO:0016020">
    <property type="term" value="C:membrane"/>
    <property type="evidence" value="ECO:0007669"/>
    <property type="project" value="UniProtKB-SubCell"/>
</dbReference>
<feature type="chain" id="PRO_5038506036" evidence="16">
    <location>
        <begin position="29"/>
        <end position="586"/>
    </location>
</feature>
<evidence type="ECO:0000259" key="17">
    <source>
        <dbReference type="PROSITE" id="PS50104"/>
    </source>
</evidence>
<dbReference type="SUPFAM" id="SSF48726">
    <property type="entry name" value="Immunoglobulin"/>
    <property type="match status" value="3"/>
</dbReference>
<accession>A0A9D3LRC1</accession>
<dbReference type="InterPro" id="IPR035897">
    <property type="entry name" value="Toll_tir_struct_dom_sf"/>
</dbReference>
<dbReference type="InterPro" id="IPR003599">
    <property type="entry name" value="Ig_sub"/>
</dbReference>
<dbReference type="SMART" id="SM00255">
    <property type="entry name" value="TIR"/>
    <property type="match status" value="1"/>
</dbReference>
<dbReference type="Pfam" id="PF01582">
    <property type="entry name" value="TIR"/>
    <property type="match status" value="1"/>
</dbReference>
<dbReference type="InterPro" id="IPR015621">
    <property type="entry name" value="IL-1_rcpt_fam"/>
</dbReference>
<feature type="domain" description="Ig-like" evidence="18">
    <location>
        <begin position="39"/>
        <end position="120"/>
    </location>
</feature>
<dbReference type="Pfam" id="PF18452">
    <property type="entry name" value="Ig_6"/>
    <property type="match status" value="1"/>
</dbReference>
<keyword evidence="7 15" id="KW-1133">Transmembrane helix</keyword>
<keyword evidence="10" id="KW-1015">Disulfide bond</keyword>
<dbReference type="InterPro" id="IPR000157">
    <property type="entry name" value="TIR_dom"/>
</dbReference>
<evidence type="ECO:0000256" key="7">
    <source>
        <dbReference type="ARBA" id="ARBA00022989"/>
    </source>
</evidence>
<evidence type="ECO:0000259" key="18">
    <source>
        <dbReference type="PROSITE" id="PS50835"/>
    </source>
</evidence>
<dbReference type="PROSITE" id="PS50835">
    <property type="entry name" value="IG_LIKE"/>
    <property type="match status" value="3"/>
</dbReference>
<feature type="domain" description="Ig-like" evidence="18">
    <location>
        <begin position="243"/>
        <end position="349"/>
    </location>
</feature>
<keyword evidence="8" id="KW-0520">NAD</keyword>
<dbReference type="GO" id="GO:0016787">
    <property type="term" value="F:hydrolase activity"/>
    <property type="evidence" value="ECO:0007669"/>
    <property type="project" value="UniProtKB-KW"/>
</dbReference>
<organism evidence="19 20">
    <name type="scientific">Anguilla anguilla</name>
    <name type="common">European freshwater eel</name>
    <name type="synonym">Muraena anguilla</name>
    <dbReference type="NCBI Taxonomy" id="7936"/>
    <lineage>
        <taxon>Eukaryota</taxon>
        <taxon>Metazoa</taxon>
        <taxon>Chordata</taxon>
        <taxon>Craniata</taxon>
        <taxon>Vertebrata</taxon>
        <taxon>Euteleostomi</taxon>
        <taxon>Actinopterygii</taxon>
        <taxon>Neopterygii</taxon>
        <taxon>Teleostei</taxon>
        <taxon>Anguilliformes</taxon>
        <taxon>Anguillidae</taxon>
        <taxon>Anguilla</taxon>
    </lineage>
</organism>
<comment type="similarity">
    <text evidence="2">Belongs to the interleukin-1 receptor family.</text>
</comment>